<dbReference type="AlphaFoldDB" id="A0A1F8DXE4"/>
<dbReference type="EMBL" id="MGIT01000006">
    <property type="protein sequence ID" value="OGM92455.1"/>
    <property type="molecule type" value="Genomic_DNA"/>
</dbReference>
<evidence type="ECO:0000313" key="3">
    <source>
        <dbReference type="Proteomes" id="UP000176422"/>
    </source>
</evidence>
<name>A0A1F8DXE4_9BACT</name>
<gene>
    <name evidence="2" type="ORF">A2372_00195</name>
</gene>
<dbReference type="PANTHER" id="PTHR43852:SF4">
    <property type="entry name" value="NUCLEOTIDYLTRANSFERASE"/>
    <property type="match status" value="1"/>
</dbReference>
<dbReference type="Proteomes" id="UP000176422">
    <property type="component" value="Unassembled WGS sequence"/>
</dbReference>
<dbReference type="CDD" id="cd05403">
    <property type="entry name" value="NT_KNTase_like"/>
    <property type="match status" value="1"/>
</dbReference>
<dbReference type="InterPro" id="IPR041633">
    <property type="entry name" value="Polbeta"/>
</dbReference>
<dbReference type="Gene3D" id="3.30.460.10">
    <property type="entry name" value="Beta Polymerase, domain 2"/>
    <property type="match status" value="1"/>
</dbReference>
<dbReference type="InterPro" id="IPR043519">
    <property type="entry name" value="NT_sf"/>
</dbReference>
<dbReference type="InterPro" id="IPR052930">
    <property type="entry name" value="TA_antitoxin_MntA"/>
</dbReference>
<organism evidence="2 3">
    <name type="scientific">Candidatus Wolfebacteria bacterium RIFOXYB1_FULL_54_12</name>
    <dbReference type="NCBI Taxonomy" id="1802559"/>
    <lineage>
        <taxon>Bacteria</taxon>
        <taxon>Candidatus Wolfeibacteriota</taxon>
    </lineage>
</organism>
<dbReference type="SUPFAM" id="SSF81301">
    <property type="entry name" value="Nucleotidyltransferase"/>
    <property type="match status" value="1"/>
</dbReference>
<dbReference type="PANTHER" id="PTHR43852">
    <property type="entry name" value="NUCLEOTIDYLTRANSFERASE"/>
    <property type="match status" value="1"/>
</dbReference>
<evidence type="ECO:0000313" key="2">
    <source>
        <dbReference type="EMBL" id="OGM92455.1"/>
    </source>
</evidence>
<feature type="domain" description="Polymerase beta nucleotidyltransferase" evidence="1">
    <location>
        <begin position="13"/>
        <end position="102"/>
    </location>
</feature>
<accession>A0A1F8DXE4</accession>
<dbReference type="Pfam" id="PF18765">
    <property type="entry name" value="Polbeta"/>
    <property type="match status" value="1"/>
</dbReference>
<proteinExistence type="predicted"/>
<comment type="caution">
    <text evidence="2">The sequence shown here is derived from an EMBL/GenBank/DDBJ whole genome shotgun (WGS) entry which is preliminary data.</text>
</comment>
<protein>
    <recommendedName>
        <fullName evidence="1">Polymerase beta nucleotidyltransferase domain-containing protein</fullName>
    </recommendedName>
</protein>
<evidence type="ECO:0000259" key="1">
    <source>
        <dbReference type="Pfam" id="PF18765"/>
    </source>
</evidence>
<dbReference type="NCBIfam" id="NF047752">
    <property type="entry name" value="MntA_antitoxin"/>
    <property type="match status" value="1"/>
</dbReference>
<reference evidence="2 3" key="1">
    <citation type="journal article" date="2016" name="Nat. Commun.">
        <title>Thousands of microbial genomes shed light on interconnected biogeochemical processes in an aquifer system.</title>
        <authorList>
            <person name="Anantharaman K."/>
            <person name="Brown C.T."/>
            <person name="Hug L.A."/>
            <person name="Sharon I."/>
            <person name="Castelle C.J."/>
            <person name="Probst A.J."/>
            <person name="Thomas B.C."/>
            <person name="Singh A."/>
            <person name="Wilkins M.J."/>
            <person name="Karaoz U."/>
            <person name="Brodie E.L."/>
            <person name="Williams K.H."/>
            <person name="Hubbard S.S."/>
            <person name="Banfield J.F."/>
        </authorList>
    </citation>
    <scope>NUCLEOTIDE SEQUENCE [LARGE SCALE GENOMIC DNA]</scope>
</reference>
<sequence>MKSVDKNIGIRAEKIGIKMAVLFGSHANGTAIDVSDYDVAVLTDSNHSIYKSDLDYYVTVLKFLEKELGIPADKLDISGINEANPLFRYGIFSNGKLLFGNRDEFDEQRARAFREYIDAGPLFDLERMMIKKQNERLAKMLA</sequence>